<accession>A0AAV6ZE04</accession>
<reference evidence="2" key="1">
    <citation type="thesis" date="2020" institute="ProQuest LLC" country="789 East Eisenhower Parkway, Ann Arbor, MI, USA">
        <title>Comparative Genomics and Chromosome Evolution.</title>
        <authorList>
            <person name="Mudd A.B."/>
        </authorList>
    </citation>
    <scope>NUCLEOTIDE SEQUENCE</scope>
    <source>
        <strain evidence="2">237g6f4</strain>
        <tissue evidence="2">Blood</tissue>
    </source>
</reference>
<evidence type="ECO:0000256" key="1">
    <source>
        <dbReference type="SAM" id="MobiDB-lite"/>
    </source>
</evidence>
<keyword evidence="3" id="KW-1185">Reference proteome</keyword>
<proteinExistence type="predicted"/>
<name>A0AAV6ZE04_ENGPU</name>
<feature type="region of interest" description="Disordered" evidence="1">
    <location>
        <begin position="18"/>
        <end position="52"/>
    </location>
</feature>
<dbReference type="AlphaFoldDB" id="A0AAV6ZE04"/>
<dbReference type="EMBL" id="WNYA01002573">
    <property type="protein sequence ID" value="KAG8544093.1"/>
    <property type="molecule type" value="Genomic_DNA"/>
</dbReference>
<comment type="caution">
    <text evidence="2">The sequence shown here is derived from an EMBL/GenBank/DDBJ whole genome shotgun (WGS) entry which is preliminary data.</text>
</comment>
<protein>
    <submittedName>
        <fullName evidence="2">Uncharacterized protein</fullName>
    </submittedName>
</protein>
<dbReference type="Proteomes" id="UP000824782">
    <property type="component" value="Unassembled WGS sequence"/>
</dbReference>
<sequence>MPDRQGPILAIPLLHPMVRDRHQAPQARGKKQLQSRGVRLSQRSPHKVPRSGLPLQMASFFGADTSGHSATPVQQGASLTNGLFACSS</sequence>
<evidence type="ECO:0000313" key="3">
    <source>
        <dbReference type="Proteomes" id="UP000824782"/>
    </source>
</evidence>
<organism evidence="2 3">
    <name type="scientific">Engystomops pustulosus</name>
    <name type="common">Tungara frog</name>
    <name type="synonym">Physalaemus pustulosus</name>
    <dbReference type="NCBI Taxonomy" id="76066"/>
    <lineage>
        <taxon>Eukaryota</taxon>
        <taxon>Metazoa</taxon>
        <taxon>Chordata</taxon>
        <taxon>Craniata</taxon>
        <taxon>Vertebrata</taxon>
        <taxon>Euteleostomi</taxon>
        <taxon>Amphibia</taxon>
        <taxon>Batrachia</taxon>
        <taxon>Anura</taxon>
        <taxon>Neobatrachia</taxon>
        <taxon>Hyloidea</taxon>
        <taxon>Leptodactylidae</taxon>
        <taxon>Leiuperinae</taxon>
        <taxon>Engystomops</taxon>
    </lineage>
</organism>
<evidence type="ECO:0000313" key="2">
    <source>
        <dbReference type="EMBL" id="KAG8544093.1"/>
    </source>
</evidence>
<gene>
    <name evidence="2" type="ORF">GDO81_023097</name>
</gene>